<feature type="domain" description="NADH:quinone oxidoreductase/Mrp antiporter transmembrane" evidence="18">
    <location>
        <begin position="101"/>
        <end position="388"/>
    </location>
</feature>
<comment type="function">
    <text evidence="1">Core subunit of the mitochondrial membrane respiratory chain NADH dehydrogenase (Complex I) that is believed to belong to the minimal assembly required for catalysis. Complex I functions in the transfer of electrons from NADH to the respiratory chain. The immediate electron acceptor for the enzyme is believed to be ubiquinone.</text>
</comment>
<evidence type="ECO:0000256" key="1">
    <source>
        <dbReference type="ARBA" id="ARBA00003257"/>
    </source>
</evidence>
<feature type="transmembrane region" description="Helical" evidence="17">
    <location>
        <begin position="81"/>
        <end position="100"/>
    </location>
</feature>
<dbReference type="EC" id="7.1.1.2" evidence="4 17"/>
<reference evidence="20" key="1">
    <citation type="submission" date="2020-05" db="EMBL/GenBank/DDBJ databases">
        <title>The complete mitochondrial genome of the springtail Allacma fusca, the internal phylogenetic relationships and gene order of Symphypleona.</title>
        <authorList>
            <person name="Nardi F."/>
            <person name="Cucini C."/>
            <person name="Carapelli A."/>
        </authorList>
    </citation>
    <scope>NUCLEOTIDE SEQUENCE</scope>
</reference>
<feature type="transmembrane region" description="Helical" evidence="17">
    <location>
        <begin position="9"/>
        <end position="32"/>
    </location>
</feature>
<dbReference type="EMBL" id="MT547779">
    <property type="protein sequence ID" value="QKX48633.1"/>
    <property type="molecule type" value="Genomic_DNA"/>
</dbReference>
<evidence type="ECO:0000256" key="8">
    <source>
        <dbReference type="ARBA" id="ARBA00022692"/>
    </source>
</evidence>
<evidence type="ECO:0000313" key="20">
    <source>
        <dbReference type="EMBL" id="QKX48633.1"/>
    </source>
</evidence>
<dbReference type="InterPro" id="IPR000260">
    <property type="entry name" value="NADH4_N"/>
</dbReference>
<dbReference type="InterPro" id="IPR003918">
    <property type="entry name" value="NADH_UbQ_OxRdtase"/>
</dbReference>
<feature type="transmembrane region" description="Helical" evidence="17">
    <location>
        <begin position="374"/>
        <end position="399"/>
    </location>
</feature>
<keyword evidence="7 17" id="KW-0679">Respiratory chain</keyword>
<feature type="transmembrane region" description="Helical" evidence="17">
    <location>
        <begin position="329"/>
        <end position="354"/>
    </location>
</feature>
<accession>A0A7D5C213</accession>
<dbReference type="GO" id="GO:0048039">
    <property type="term" value="F:ubiquinone binding"/>
    <property type="evidence" value="ECO:0007669"/>
    <property type="project" value="TreeGrafter"/>
</dbReference>
<keyword evidence="11 17" id="KW-1133">Transmembrane helix</keyword>
<feature type="transmembrane region" description="Helical" evidence="17">
    <location>
        <begin position="270"/>
        <end position="293"/>
    </location>
</feature>
<evidence type="ECO:0000256" key="14">
    <source>
        <dbReference type="ARBA" id="ARBA00023128"/>
    </source>
</evidence>
<feature type="transmembrane region" description="Helical" evidence="17">
    <location>
        <begin position="210"/>
        <end position="230"/>
    </location>
</feature>
<evidence type="ECO:0000259" key="18">
    <source>
        <dbReference type="Pfam" id="PF00361"/>
    </source>
</evidence>
<keyword evidence="9" id="KW-1278">Translocase</keyword>
<feature type="transmembrane region" description="Helical" evidence="17">
    <location>
        <begin position="242"/>
        <end position="263"/>
    </location>
</feature>
<feature type="transmembrane region" description="Helical" evidence="17">
    <location>
        <begin position="175"/>
        <end position="198"/>
    </location>
</feature>
<dbReference type="GO" id="GO:0031966">
    <property type="term" value="C:mitochondrial membrane"/>
    <property type="evidence" value="ECO:0007669"/>
    <property type="project" value="UniProtKB-SubCell"/>
</dbReference>
<dbReference type="PANTHER" id="PTHR43507:SF20">
    <property type="entry name" value="NADH-UBIQUINONE OXIDOREDUCTASE CHAIN 4"/>
    <property type="match status" value="1"/>
</dbReference>
<sequence>MAIFLGTSLLFFFFFSWSLIVSLLSFFVVFFFSFVPLSLNYYLNMCYFDSLSYFMCILSLWVGLMMISSSYGIYKTFLSNGVYSFLILSLVYILLLSFLVNNVLSFYFFFECSLIPTFLIVMGWGYQPERLQASVYLLFYTLFASLPLLVVIILMDKIMGSLTLCLVPCMVLSEGLIGGIFMFFTIFAFLVKMPLYIFHMWLPKAHVEAPVAGSMILAGVLLKLGGYGIYRMSFYFIYYYKLLSHYLLSLSLMSMVVVGFICCRMNDLKALVAYSSVSHMGLVLAGVITFSLWGMSGGFAMMVAHGLCSSGLFCLINMFYERFSTRSIFLIKGMSLILPSLTLLMFLLMMSNMAAPPTINLLSEILLMYSILDYSWMILLIFPLGSFLGAVFSIFMFSFSQHGKFSLSVASVYLSTPRELHLMVLHLFPINFLILFGSLLLF</sequence>
<keyword evidence="10 17" id="KW-0249">Electron transport</keyword>
<evidence type="ECO:0000256" key="13">
    <source>
        <dbReference type="ARBA" id="ARBA00023075"/>
    </source>
</evidence>
<name>A0A7D5C213_9HEXA</name>
<feature type="transmembrane region" description="Helical" evidence="17">
    <location>
        <begin position="299"/>
        <end position="320"/>
    </location>
</feature>
<feature type="transmembrane region" description="Helical" evidence="17">
    <location>
        <begin position="52"/>
        <end position="74"/>
    </location>
</feature>
<evidence type="ECO:0000256" key="11">
    <source>
        <dbReference type="ARBA" id="ARBA00022989"/>
    </source>
</evidence>
<keyword evidence="6 17" id="KW-0813">Transport</keyword>
<geneLocation type="mitochondrion" evidence="20"/>
<evidence type="ECO:0000256" key="15">
    <source>
        <dbReference type="ARBA" id="ARBA00023136"/>
    </source>
</evidence>
<feature type="transmembrane region" description="Helical" evidence="17">
    <location>
        <begin position="133"/>
        <end position="155"/>
    </location>
</feature>
<keyword evidence="15 17" id="KW-0472">Membrane</keyword>
<evidence type="ECO:0000256" key="10">
    <source>
        <dbReference type="ARBA" id="ARBA00022982"/>
    </source>
</evidence>
<comment type="catalytic activity">
    <reaction evidence="16 17">
        <text>a ubiquinone + NADH + 5 H(+)(in) = a ubiquinol + NAD(+) + 4 H(+)(out)</text>
        <dbReference type="Rhea" id="RHEA:29091"/>
        <dbReference type="Rhea" id="RHEA-COMP:9565"/>
        <dbReference type="Rhea" id="RHEA-COMP:9566"/>
        <dbReference type="ChEBI" id="CHEBI:15378"/>
        <dbReference type="ChEBI" id="CHEBI:16389"/>
        <dbReference type="ChEBI" id="CHEBI:17976"/>
        <dbReference type="ChEBI" id="CHEBI:57540"/>
        <dbReference type="ChEBI" id="CHEBI:57945"/>
        <dbReference type="EC" id="7.1.1.2"/>
    </reaction>
</comment>
<feature type="domain" description="NADH:ubiquinone oxidoreductase chain 4 N-terminal" evidence="19">
    <location>
        <begin position="10"/>
        <end position="96"/>
    </location>
</feature>
<comment type="similarity">
    <text evidence="3 17">Belongs to the complex I subunit 4 family.</text>
</comment>
<dbReference type="GO" id="GO:0015990">
    <property type="term" value="P:electron transport coupled proton transport"/>
    <property type="evidence" value="ECO:0007669"/>
    <property type="project" value="TreeGrafter"/>
</dbReference>
<dbReference type="Pfam" id="PF00361">
    <property type="entry name" value="Proton_antipo_M"/>
    <property type="match status" value="1"/>
</dbReference>
<dbReference type="Pfam" id="PF01059">
    <property type="entry name" value="Oxidored_q5_N"/>
    <property type="match status" value="1"/>
</dbReference>
<feature type="transmembrane region" description="Helical" evidence="17">
    <location>
        <begin position="420"/>
        <end position="441"/>
    </location>
</feature>
<keyword evidence="8 17" id="KW-0812">Transmembrane</keyword>
<evidence type="ECO:0000256" key="16">
    <source>
        <dbReference type="ARBA" id="ARBA00049551"/>
    </source>
</evidence>
<proteinExistence type="inferred from homology"/>
<keyword evidence="12 17" id="KW-0520">NAD</keyword>
<comment type="subcellular location">
    <subcellularLocation>
        <location evidence="2 17">Mitochondrion membrane</location>
        <topology evidence="2 17">Multi-pass membrane protein</topology>
    </subcellularLocation>
</comment>
<dbReference type="PRINTS" id="PR01437">
    <property type="entry name" value="NUOXDRDTASE4"/>
</dbReference>
<dbReference type="GO" id="GO:0008137">
    <property type="term" value="F:NADH dehydrogenase (ubiquinone) activity"/>
    <property type="evidence" value="ECO:0007669"/>
    <property type="project" value="UniProtKB-UniRule"/>
</dbReference>
<evidence type="ECO:0000256" key="2">
    <source>
        <dbReference type="ARBA" id="ARBA00004225"/>
    </source>
</evidence>
<evidence type="ECO:0000256" key="6">
    <source>
        <dbReference type="ARBA" id="ARBA00022448"/>
    </source>
</evidence>
<organism evidence="20">
    <name type="scientific">Allacma fusca</name>
    <dbReference type="NCBI Taxonomy" id="39272"/>
    <lineage>
        <taxon>Eukaryota</taxon>
        <taxon>Metazoa</taxon>
        <taxon>Ecdysozoa</taxon>
        <taxon>Arthropoda</taxon>
        <taxon>Hexapoda</taxon>
        <taxon>Collembola</taxon>
        <taxon>Symphypleona</taxon>
        <taxon>Sminthuridae</taxon>
        <taxon>Allacma</taxon>
    </lineage>
</organism>
<feature type="transmembrane region" description="Helical" evidence="17">
    <location>
        <begin position="106"/>
        <end position="126"/>
    </location>
</feature>
<evidence type="ECO:0000256" key="5">
    <source>
        <dbReference type="ARBA" id="ARBA00021006"/>
    </source>
</evidence>
<evidence type="ECO:0000256" key="17">
    <source>
        <dbReference type="RuleBase" id="RU003297"/>
    </source>
</evidence>
<dbReference type="InterPro" id="IPR001750">
    <property type="entry name" value="ND/Mrp_TM"/>
</dbReference>
<evidence type="ECO:0000256" key="4">
    <source>
        <dbReference type="ARBA" id="ARBA00012944"/>
    </source>
</evidence>
<comment type="function">
    <text evidence="17">Core subunit of the mitochondrial membrane respiratory chain NADH dehydrogenase (Complex I) which catalyzes electron transfer from NADH through the respiratory chain, using ubiquinone as an electron acceptor. Essential for the catalytic activity and assembly of complex I.</text>
</comment>
<evidence type="ECO:0000256" key="12">
    <source>
        <dbReference type="ARBA" id="ARBA00023027"/>
    </source>
</evidence>
<protein>
    <recommendedName>
        <fullName evidence="5 17">NADH-ubiquinone oxidoreductase chain 4</fullName>
        <ecNumber evidence="4 17">7.1.1.2</ecNumber>
    </recommendedName>
</protein>
<keyword evidence="13 17" id="KW-0830">Ubiquinone</keyword>
<gene>
    <name evidence="20" type="primary">ND4</name>
</gene>
<dbReference type="GO" id="GO:0042773">
    <property type="term" value="P:ATP synthesis coupled electron transport"/>
    <property type="evidence" value="ECO:0007669"/>
    <property type="project" value="InterPro"/>
</dbReference>
<keyword evidence="14 17" id="KW-0496">Mitochondrion</keyword>
<dbReference type="GO" id="GO:0003954">
    <property type="term" value="F:NADH dehydrogenase activity"/>
    <property type="evidence" value="ECO:0007669"/>
    <property type="project" value="TreeGrafter"/>
</dbReference>
<dbReference type="PANTHER" id="PTHR43507">
    <property type="entry name" value="NADH-UBIQUINONE OXIDOREDUCTASE CHAIN 4"/>
    <property type="match status" value="1"/>
</dbReference>
<evidence type="ECO:0000256" key="7">
    <source>
        <dbReference type="ARBA" id="ARBA00022660"/>
    </source>
</evidence>
<dbReference type="AlphaFoldDB" id="A0A7D5C213"/>
<evidence type="ECO:0000259" key="19">
    <source>
        <dbReference type="Pfam" id="PF01059"/>
    </source>
</evidence>
<evidence type="ECO:0000256" key="3">
    <source>
        <dbReference type="ARBA" id="ARBA00009025"/>
    </source>
</evidence>
<evidence type="ECO:0000256" key="9">
    <source>
        <dbReference type="ARBA" id="ARBA00022967"/>
    </source>
</evidence>